<dbReference type="EMBL" id="AP025314">
    <property type="protein sequence ID" value="BDD10109.1"/>
    <property type="molecule type" value="Genomic_DNA"/>
</dbReference>
<gene>
    <name evidence="14" type="ORF">FUAX_25410</name>
</gene>
<dbReference type="GO" id="GO:0009055">
    <property type="term" value="F:electron transfer activity"/>
    <property type="evidence" value="ECO:0007669"/>
    <property type="project" value="InterPro"/>
</dbReference>
<dbReference type="InterPro" id="IPR011577">
    <property type="entry name" value="Cyt_b561_bac/Ni-Hgenase"/>
</dbReference>
<dbReference type="Pfam" id="PF01292">
    <property type="entry name" value="Ni_hydr_CYTB"/>
    <property type="match status" value="1"/>
</dbReference>
<dbReference type="GO" id="GO:0005506">
    <property type="term" value="F:iron ion binding"/>
    <property type="evidence" value="ECO:0007669"/>
    <property type="project" value="InterPro"/>
</dbReference>
<keyword evidence="7" id="KW-0479">Metal-binding</keyword>
<dbReference type="Proteomes" id="UP001348817">
    <property type="component" value="Chromosome"/>
</dbReference>
<keyword evidence="15" id="KW-1185">Reference proteome</keyword>
<evidence type="ECO:0000256" key="8">
    <source>
        <dbReference type="ARBA" id="ARBA00022982"/>
    </source>
</evidence>
<keyword evidence="11 12" id="KW-0472">Membrane</keyword>
<feature type="transmembrane region" description="Helical" evidence="12">
    <location>
        <begin position="74"/>
        <end position="95"/>
    </location>
</feature>
<sequence length="209" mass="23279">MKNNTNRLGATYRIWHWVNGVAVLGLLGTVILRKTFLSWRTNSAVIQDKLSEFGVTADAAKATAKTIRAPMWEWHYIFGFIATGALVIRLIQIIAKKDTSSLAPAKKVSSGGKDAFVRLSYIAFYIMLGVMAVTGIALYYSDSFGLTGDFKHDIKEFHEALMWFFAIFTPVHLLGVFLSELTDKPGIISRMINGKGQKTEKPVEETEIV</sequence>
<evidence type="ECO:0000256" key="12">
    <source>
        <dbReference type="SAM" id="Phobius"/>
    </source>
</evidence>
<evidence type="ECO:0000256" key="5">
    <source>
        <dbReference type="ARBA" id="ARBA00022617"/>
    </source>
</evidence>
<dbReference type="PANTHER" id="PTHR30485:SF0">
    <property type="entry name" value="NI_FE-HYDROGENASE 1 B-TYPE CYTOCHROME SUBUNIT-RELATED"/>
    <property type="match status" value="1"/>
</dbReference>
<dbReference type="InterPro" id="IPR051542">
    <property type="entry name" value="Hydrogenase_cytochrome"/>
</dbReference>
<accession>A0AAU9CDD0</accession>
<comment type="similarity">
    <text evidence="2">Belongs to the HupC/HyaC/HydC family.</text>
</comment>
<keyword evidence="4" id="KW-1003">Cell membrane</keyword>
<feature type="transmembrane region" description="Helical" evidence="12">
    <location>
        <begin position="160"/>
        <end position="181"/>
    </location>
</feature>
<evidence type="ECO:0000256" key="3">
    <source>
        <dbReference type="ARBA" id="ARBA00022448"/>
    </source>
</evidence>
<dbReference type="PRINTS" id="PR00161">
    <property type="entry name" value="NIHGNASECYTB"/>
</dbReference>
<comment type="subcellular location">
    <subcellularLocation>
        <location evidence="1">Cell membrane</location>
        <topology evidence="1">Multi-pass membrane protein</topology>
    </subcellularLocation>
</comment>
<dbReference type="KEGG" id="fax:FUAX_25410"/>
<keyword evidence="9 12" id="KW-1133">Transmembrane helix</keyword>
<keyword evidence="10" id="KW-0408">Iron</keyword>
<dbReference type="InterPro" id="IPR016174">
    <property type="entry name" value="Di-haem_cyt_TM"/>
</dbReference>
<dbReference type="PANTHER" id="PTHR30485">
    <property type="entry name" value="NI/FE-HYDROGENASE 1 B-TYPE CYTOCHROME SUBUNIT"/>
    <property type="match status" value="1"/>
</dbReference>
<keyword evidence="5" id="KW-0349">Heme</keyword>
<dbReference type="GO" id="GO:0005886">
    <property type="term" value="C:plasma membrane"/>
    <property type="evidence" value="ECO:0007669"/>
    <property type="project" value="UniProtKB-SubCell"/>
</dbReference>
<feature type="transmembrane region" description="Helical" evidence="12">
    <location>
        <begin position="12"/>
        <end position="32"/>
    </location>
</feature>
<evidence type="ECO:0000256" key="1">
    <source>
        <dbReference type="ARBA" id="ARBA00004651"/>
    </source>
</evidence>
<dbReference type="SUPFAM" id="SSF81342">
    <property type="entry name" value="Transmembrane di-heme cytochromes"/>
    <property type="match status" value="1"/>
</dbReference>
<keyword evidence="8" id="KW-0249">Electron transport</keyword>
<dbReference type="RefSeq" id="WP_338391685.1">
    <property type="nucleotide sequence ID" value="NZ_AP025314.1"/>
</dbReference>
<evidence type="ECO:0000313" key="15">
    <source>
        <dbReference type="Proteomes" id="UP001348817"/>
    </source>
</evidence>
<feature type="domain" description="Cytochrome b561 bacterial/Ni-hydrogenase" evidence="13">
    <location>
        <begin position="9"/>
        <end position="194"/>
    </location>
</feature>
<dbReference type="Gene3D" id="1.20.950.20">
    <property type="entry name" value="Transmembrane di-heme cytochromes, Chain C"/>
    <property type="match status" value="1"/>
</dbReference>
<reference evidence="14 15" key="1">
    <citation type="submission" date="2021-12" db="EMBL/GenBank/DDBJ databases">
        <title>Genome sequencing of bacteria with rrn-lacking chromosome and rrn-plasmid.</title>
        <authorList>
            <person name="Anda M."/>
            <person name="Iwasaki W."/>
        </authorList>
    </citation>
    <scope>NUCLEOTIDE SEQUENCE [LARGE SCALE GENOMIC DNA]</scope>
    <source>
        <strain evidence="14 15">DSM 100852</strain>
    </source>
</reference>
<keyword evidence="6 12" id="KW-0812">Transmembrane</keyword>
<evidence type="ECO:0000259" key="13">
    <source>
        <dbReference type="Pfam" id="PF01292"/>
    </source>
</evidence>
<evidence type="ECO:0000256" key="2">
    <source>
        <dbReference type="ARBA" id="ARBA00008622"/>
    </source>
</evidence>
<evidence type="ECO:0000256" key="4">
    <source>
        <dbReference type="ARBA" id="ARBA00022475"/>
    </source>
</evidence>
<keyword evidence="3" id="KW-0813">Transport</keyword>
<name>A0AAU9CDD0_9BACT</name>
<evidence type="ECO:0000313" key="14">
    <source>
        <dbReference type="EMBL" id="BDD10109.1"/>
    </source>
</evidence>
<evidence type="ECO:0000256" key="9">
    <source>
        <dbReference type="ARBA" id="ARBA00022989"/>
    </source>
</evidence>
<evidence type="ECO:0000256" key="7">
    <source>
        <dbReference type="ARBA" id="ARBA00022723"/>
    </source>
</evidence>
<evidence type="ECO:0000256" key="6">
    <source>
        <dbReference type="ARBA" id="ARBA00022692"/>
    </source>
</evidence>
<organism evidence="14 15">
    <name type="scientific">Fulvitalea axinellae</name>
    <dbReference type="NCBI Taxonomy" id="1182444"/>
    <lineage>
        <taxon>Bacteria</taxon>
        <taxon>Pseudomonadati</taxon>
        <taxon>Bacteroidota</taxon>
        <taxon>Cytophagia</taxon>
        <taxon>Cytophagales</taxon>
        <taxon>Persicobacteraceae</taxon>
        <taxon>Fulvitalea</taxon>
    </lineage>
</organism>
<dbReference type="AlphaFoldDB" id="A0AAU9CDD0"/>
<dbReference type="GO" id="GO:0022904">
    <property type="term" value="P:respiratory electron transport chain"/>
    <property type="evidence" value="ECO:0007669"/>
    <property type="project" value="InterPro"/>
</dbReference>
<feature type="transmembrane region" description="Helical" evidence="12">
    <location>
        <begin position="116"/>
        <end position="140"/>
    </location>
</feature>
<proteinExistence type="inferred from homology"/>
<evidence type="ECO:0000256" key="10">
    <source>
        <dbReference type="ARBA" id="ARBA00023004"/>
    </source>
</evidence>
<evidence type="ECO:0000256" key="11">
    <source>
        <dbReference type="ARBA" id="ARBA00023136"/>
    </source>
</evidence>
<protein>
    <recommendedName>
        <fullName evidence="13">Cytochrome b561 bacterial/Ni-hydrogenase domain-containing protein</fullName>
    </recommendedName>
</protein>
<dbReference type="InterPro" id="IPR000516">
    <property type="entry name" value="Ni-dep_Hydgase_cyt-B"/>
</dbReference>
<dbReference type="GO" id="GO:0020037">
    <property type="term" value="F:heme binding"/>
    <property type="evidence" value="ECO:0007669"/>
    <property type="project" value="TreeGrafter"/>
</dbReference>